<feature type="domain" description="Carrier" evidence="6">
    <location>
        <begin position="540"/>
        <end position="614"/>
    </location>
</feature>
<keyword evidence="5" id="KW-0472">Membrane</keyword>
<dbReference type="InterPro" id="IPR042099">
    <property type="entry name" value="ANL_N_sf"/>
</dbReference>
<evidence type="ECO:0000256" key="5">
    <source>
        <dbReference type="SAM" id="Phobius"/>
    </source>
</evidence>
<dbReference type="PANTHER" id="PTHR45527:SF1">
    <property type="entry name" value="FATTY ACID SYNTHASE"/>
    <property type="match status" value="1"/>
</dbReference>
<organism evidence="7 8">
    <name type="scientific">Catenulispora subtropica</name>
    <dbReference type="NCBI Taxonomy" id="450798"/>
    <lineage>
        <taxon>Bacteria</taxon>
        <taxon>Bacillati</taxon>
        <taxon>Actinomycetota</taxon>
        <taxon>Actinomycetes</taxon>
        <taxon>Catenulisporales</taxon>
        <taxon>Catenulisporaceae</taxon>
        <taxon>Catenulispora</taxon>
    </lineage>
</organism>
<dbReference type="Pfam" id="PF00550">
    <property type="entry name" value="PP-binding"/>
    <property type="match status" value="1"/>
</dbReference>
<keyword evidence="2" id="KW-0597">Phosphoprotein</keyword>
<reference evidence="8" key="1">
    <citation type="journal article" date="2019" name="Int. J. Syst. Evol. Microbiol.">
        <title>The Global Catalogue of Microorganisms (GCM) 10K type strain sequencing project: providing services to taxonomists for standard genome sequencing and annotation.</title>
        <authorList>
            <consortium name="The Broad Institute Genomics Platform"/>
            <consortium name="The Broad Institute Genome Sequencing Center for Infectious Disease"/>
            <person name="Wu L."/>
            <person name="Ma J."/>
        </authorList>
    </citation>
    <scope>NUCLEOTIDE SEQUENCE [LARGE SCALE GENOMIC DNA]</scope>
    <source>
        <strain evidence="8">JCM 16013</strain>
    </source>
</reference>
<evidence type="ECO:0000256" key="3">
    <source>
        <dbReference type="ARBA" id="ARBA00022679"/>
    </source>
</evidence>
<dbReference type="InterPro" id="IPR000873">
    <property type="entry name" value="AMP-dep_synth/lig_dom"/>
</dbReference>
<dbReference type="Gene3D" id="3.40.50.12780">
    <property type="entry name" value="N-terminal domain of ligase-like"/>
    <property type="match status" value="1"/>
</dbReference>
<dbReference type="InterPro" id="IPR012728">
    <property type="entry name" value="Pls/PosA_C"/>
</dbReference>
<gene>
    <name evidence="7" type="ORF">GCM10009838_84870</name>
</gene>
<evidence type="ECO:0000259" key="6">
    <source>
        <dbReference type="PROSITE" id="PS50075"/>
    </source>
</evidence>
<dbReference type="CDD" id="cd05930">
    <property type="entry name" value="A_NRPS"/>
    <property type="match status" value="1"/>
</dbReference>
<dbReference type="InterPro" id="IPR018357">
    <property type="entry name" value="Hexapep_transf_CS"/>
</dbReference>
<dbReference type="Proteomes" id="UP001499854">
    <property type="component" value="Unassembled WGS sequence"/>
</dbReference>
<dbReference type="InterPro" id="IPR045851">
    <property type="entry name" value="AMP-bd_C_sf"/>
</dbReference>
<dbReference type="InterPro" id="IPR009081">
    <property type="entry name" value="PP-bd_ACP"/>
</dbReference>
<feature type="transmembrane region" description="Helical" evidence="5">
    <location>
        <begin position="674"/>
        <end position="703"/>
    </location>
</feature>
<dbReference type="PROSITE" id="PS00455">
    <property type="entry name" value="AMP_BINDING"/>
    <property type="match status" value="1"/>
</dbReference>
<proteinExistence type="predicted"/>
<keyword evidence="8" id="KW-1185">Reference proteome</keyword>
<dbReference type="NCBIfam" id="TIGR02353">
    <property type="entry name" value="NRPS_term_dom"/>
    <property type="match status" value="1"/>
</dbReference>
<evidence type="ECO:0000313" key="8">
    <source>
        <dbReference type="Proteomes" id="UP001499854"/>
    </source>
</evidence>
<dbReference type="Gene3D" id="3.30.300.30">
    <property type="match status" value="1"/>
</dbReference>
<dbReference type="SMART" id="SM00823">
    <property type="entry name" value="PKS_PP"/>
    <property type="match status" value="1"/>
</dbReference>
<feature type="transmembrane region" description="Helical" evidence="5">
    <location>
        <begin position="906"/>
        <end position="930"/>
    </location>
</feature>
<dbReference type="PROSITE" id="PS00101">
    <property type="entry name" value="HEXAPEP_TRANSFERASES"/>
    <property type="match status" value="1"/>
</dbReference>
<dbReference type="PANTHER" id="PTHR45527">
    <property type="entry name" value="NONRIBOSOMAL PEPTIDE SYNTHETASE"/>
    <property type="match status" value="1"/>
</dbReference>
<feature type="transmembrane region" description="Helical" evidence="5">
    <location>
        <begin position="1109"/>
        <end position="1130"/>
    </location>
</feature>
<protein>
    <submittedName>
        <fullName evidence="7">Non-ribosomal peptide synthetase</fullName>
    </submittedName>
</protein>
<dbReference type="InterPro" id="IPR020845">
    <property type="entry name" value="AMP-binding_CS"/>
</dbReference>
<dbReference type="InterPro" id="IPR020806">
    <property type="entry name" value="PKS_PP-bd"/>
</dbReference>
<evidence type="ECO:0000256" key="4">
    <source>
        <dbReference type="ARBA" id="ARBA00022737"/>
    </source>
</evidence>
<evidence type="ECO:0000256" key="2">
    <source>
        <dbReference type="ARBA" id="ARBA00022553"/>
    </source>
</evidence>
<dbReference type="Gene3D" id="1.10.1200.10">
    <property type="entry name" value="ACP-like"/>
    <property type="match status" value="1"/>
</dbReference>
<evidence type="ECO:0000256" key="1">
    <source>
        <dbReference type="ARBA" id="ARBA00022450"/>
    </source>
</evidence>
<keyword evidence="4" id="KW-0677">Repeat</keyword>
<feature type="transmembrane region" description="Helical" evidence="5">
    <location>
        <begin position="1142"/>
        <end position="1167"/>
    </location>
</feature>
<dbReference type="SUPFAM" id="SSF56801">
    <property type="entry name" value="Acetyl-CoA synthetase-like"/>
    <property type="match status" value="1"/>
</dbReference>
<name>A0ABP5ERJ2_9ACTN</name>
<dbReference type="InterPro" id="IPR036736">
    <property type="entry name" value="ACP-like_sf"/>
</dbReference>
<comment type="caution">
    <text evidence="7">The sequence shown here is derived from an EMBL/GenBank/DDBJ whole genome shotgun (WGS) entry which is preliminary data.</text>
</comment>
<dbReference type="SUPFAM" id="SSF51161">
    <property type="entry name" value="Trimeric LpxA-like enzymes"/>
    <property type="match status" value="3"/>
</dbReference>
<dbReference type="PROSITE" id="PS50075">
    <property type="entry name" value="CARRIER"/>
    <property type="match status" value="1"/>
</dbReference>
<dbReference type="Pfam" id="PF00501">
    <property type="entry name" value="AMP-binding"/>
    <property type="match status" value="1"/>
</dbReference>
<dbReference type="Gene3D" id="2.160.10.10">
    <property type="entry name" value="Hexapeptide repeat proteins"/>
    <property type="match status" value="2"/>
</dbReference>
<keyword evidence="5" id="KW-1133">Transmembrane helix</keyword>
<keyword evidence="5" id="KW-0812">Transmembrane</keyword>
<dbReference type="InterPro" id="IPR010071">
    <property type="entry name" value="AA_adenyl_dom"/>
</dbReference>
<dbReference type="SUPFAM" id="SSF47336">
    <property type="entry name" value="ACP-like"/>
    <property type="match status" value="1"/>
</dbReference>
<feature type="transmembrane region" description="Helical" evidence="5">
    <location>
        <begin position="866"/>
        <end position="894"/>
    </location>
</feature>
<dbReference type="EMBL" id="BAAAQM010000087">
    <property type="protein sequence ID" value="GAA2005660.1"/>
    <property type="molecule type" value="Genomic_DNA"/>
</dbReference>
<sequence>MDEPVSGPGTPLAVYDASASAPAPRTLIDILRATAETYPDATALDDGRRALDYTTLLVEVRAMAGRLAVAGVGAGDRVGVRVPSGTVDLYIAILGVLTAGAAYVPVDADDPDERAKLVFGEADVRAVVGEGLRIKPQARRAAADEAEADETADAAASAADATAEAIREEFFPAPHRRPAALPATADDAWIIFTSGSTGKPKGVAVTHRNAAAFVDAEAGLFLRNAPISPADRVLAGLSVAFDASCEEMWLAWRNGACLVPAPRALVRSGVDLGPWLVENGITVVSTVPTLASLWPAEALADVRLLIFGGEACPPELAERLAVSGREVWNTYGPTEATVVATAAPLTGRGVVRIGVPLDGWELVVVDEAEEPVPMGGSGQLVIGGVGLARYLDPEKDAEKYAPLKSMDWDRAYRSGDLVRADPEGLVFLGRADEQVKLGGRRIELGEVDAALQALPGVRGAAAAVKKTAGGAEVLVGYVVPADPGTFDPHGARTLLGEQLPAALVPRIATVDTLPLRTSGKVDRNALPWPLPGVEEPTEAAELTVAEEWLAERWATILGERPNHPDTDFFDSGGSSLVAARFVSMLRSRYPTVTVRDVYDNPTLGELAARLMTMAPEETDEIAESVPDVPPVPRGAQLAQMLLMVPLASLGVIRWLTLLAVVGNLTDAPWVPTVSWWWVLAGFVLFVTPPGRILITATGANLLLRGLRPGEYPRGGSVHLRLWAAEQLAARVGVLTTATGPWNTVYARALGARLGPSVDLHSPPPITGMLRMGEDASVEPEVDLTGYWIDGGRVRIGELRIGAGASIGARSALLPGAKIGERARIAPGSSVGGVVPAGQEWAGSPAVRLRKAERSPGPARRSRAWTWIYGLTAVGLALFPLVAAIPALMVVATFLSGTETVWEGFGYALAGLVPATPLFVLCYALLTLVCVRTLSAGMTAGDHPLHSYRAWQTWCTLQLMAMARIWLYPLYASILTPAWLRLLGMRVGRGVEMSTVLAVPAMTTVNDGAFLADDTMVAPYEMAGGWLRVGQSRIGKRVFVGNSGMVAPGRKLPKESLVGVLSAAPQKAKRGKSYLGMPPERLRRPGQEVDDALTYNPPRKLMAARAAIEVLRLVPAYLTAALAVAAVAVLADVAHRWGTPWAVLLGGVVFLAAGVAAALISVTAKWALVGRIRVSEQPLWSSFVWRNELADNFVELIAAPWFADPWLGTAPLNAWHRAMGSKVGRGVWCETYWLPEADLIVLADAATVNRGCVVQTHLFHDRVMSMDTVTLEPGATLGPQGVILPAASIGAQATVGPASLVLRGEAVPSHTRWQGNPIAPWPEQA</sequence>
<dbReference type="RefSeq" id="WP_344662905.1">
    <property type="nucleotide sequence ID" value="NZ_BAAAQM010000087.1"/>
</dbReference>
<dbReference type="NCBIfam" id="TIGR01733">
    <property type="entry name" value="AA-adenyl-dom"/>
    <property type="match status" value="1"/>
</dbReference>
<keyword evidence="1" id="KW-0596">Phosphopantetheine</keyword>
<evidence type="ECO:0000313" key="7">
    <source>
        <dbReference type="EMBL" id="GAA2005660.1"/>
    </source>
</evidence>
<dbReference type="InterPro" id="IPR011004">
    <property type="entry name" value="Trimer_LpxA-like_sf"/>
</dbReference>
<accession>A0ABP5ERJ2</accession>
<keyword evidence="3" id="KW-0808">Transferase</keyword>